<gene>
    <name evidence="2" type="ORF">UFOPK2602_01942</name>
    <name evidence="3" type="ORF">UFOPK2806_00804</name>
    <name evidence="4" type="ORF">UFOPK3417_01313</name>
    <name evidence="5" type="ORF">UFOPK4306_00167</name>
</gene>
<dbReference type="PANTHER" id="PTHR43798:SF33">
    <property type="entry name" value="HYDROLASE, PUTATIVE (AFU_ORTHOLOGUE AFUA_2G14860)-RELATED"/>
    <property type="match status" value="1"/>
</dbReference>
<dbReference type="InterPro" id="IPR050266">
    <property type="entry name" value="AB_hydrolase_sf"/>
</dbReference>
<organism evidence="3">
    <name type="scientific">freshwater metagenome</name>
    <dbReference type="NCBI Taxonomy" id="449393"/>
    <lineage>
        <taxon>unclassified sequences</taxon>
        <taxon>metagenomes</taxon>
        <taxon>ecological metagenomes</taxon>
    </lineage>
</organism>
<evidence type="ECO:0000313" key="4">
    <source>
        <dbReference type="EMBL" id="CAB4880364.1"/>
    </source>
</evidence>
<dbReference type="Pfam" id="PF12697">
    <property type="entry name" value="Abhydrolase_6"/>
    <property type="match status" value="1"/>
</dbReference>
<dbReference type="InterPro" id="IPR029058">
    <property type="entry name" value="AB_hydrolase_fold"/>
</dbReference>
<evidence type="ECO:0000313" key="2">
    <source>
        <dbReference type="EMBL" id="CAB4723986.1"/>
    </source>
</evidence>
<feature type="domain" description="AB hydrolase-1" evidence="1">
    <location>
        <begin position="24"/>
        <end position="251"/>
    </location>
</feature>
<dbReference type="Gene3D" id="3.40.50.1820">
    <property type="entry name" value="alpha/beta hydrolase"/>
    <property type="match status" value="1"/>
</dbReference>
<evidence type="ECO:0000313" key="5">
    <source>
        <dbReference type="EMBL" id="CAB5052651.1"/>
    </source>
</evidence>
<dbReference type="EMBL" id="CAEZYY010000007">
    <property type="protein sequence ID" value="CAB4747479.1"/>
    <property type="molecule type" value="Genomic_DNA"/>
</dbReference>
<dbReference type="InterPro" id="IPR000073">
    <property type="entry name" value="AB_hydrolase_1"/>
</dbReference>
<dbReference type="EMBL" id="CAFBLR010000133">
    <property type="protein sequence ID" value="CAB4880364.1"/>
    <property type="molecule type" value="Genomic_DNA"/>
</dbReference>
<protein>
    <submittedName>
        <fullName evidence="3">Unannotated protein</fullName>
    </submittedName>
</protein>
<accession>A0A6J6TM77</accession>
<dbReference type="EMBL" id="CAFBQP010000004">
    <property type="protein sequence ID" value="CAB5052651.1"/>
    <property type="molecule type" value="Genomic_DNA"/>
</dbReference>
<evidence type="ECO:0000259" key="1">
    <source>
        <dbReference type="Pfam" id="PF12697"/>
    </source>
</evidence>
<dbReference type="AlphaFoldDB" id="A0A6J6TM77"/>
<dbReference type="PANTHER" id="PTHR43798">
    <property type="entry name" value="MONOACYLGLYCEROL LIPASE"/>
    <property type="match status" value="1"/>
</dbReference>
<proteinExistence type="predicted"/>
<reference evidence="3" key="1">
    <citation type="submission" date="2020-05" db="EMBL/GenBank/DDBJ databases">
        <authorList>
            <person name="Chiriac C."/>
            <person name="Salcher M."/>
            <person name="Ghai R."/>
            <person name="Kavagutti S V."/>
        </authorList>
    </citation>
    <scope>NUCLEOTIDE SEQUENCE</scope>
</reference>
<dbReference type="SUPFAM" id="SSF53474">
    <property type="entry name" value="alpha/beta-Hydrolases"/>
    <property type="match status" value="1"/>
</dbReference>
<name>A0A6J6TM77_9ZZZZ</name>
<evidence type="ECO:0000313" key="3">
    <source>
        <dbReference type="EMBL" id="CAB4747479.1"/>
    </source>
</evidence>
<dbReference type="GO" id="GO:0016020">
    <property type="term" value="C:membrane"/>
    <property type="evidence" value="ECO:0007669"/>
    <property type="project" value="TreeGrafter"/>
</dbReference>
<sequence>MPVFTADDGVQIHYDVRGDKGPGIILSHGWCGNRNHWAPQLAHFSKNYRVLSIDRRGYGASTPPADYKYSLEREAKDAAQIAESLGITDALVVGHAGGFPGALGLAAMYPKLVRGLILEEGVPLGHTPAMDELVAGLIANISGPGFSDAMRGIYPNFFHPEADVSCVAMCADDAARTPQNVAVGYLEALHHMDAFSLAKSLKIPVLFVWGEIPLRPITVEELRTAVPHSNLVTVPHTGHFVHLDNPAGFNAELEKFLASLPAHAG</sequence>
<dbReference type="EMBL" id="CAEZXX010000168">
    <property type="protein sequence ID" value="CAB4723986.1"/>
    <property type="molecule type" value="Genomic_DNA"/>
</dbReference>